<proteinExistence type="predicted"/>
<dbReference type="RefSeq" id="WP_160586401.1">
    <property type="nucleotide sequence ID" value="NZ_BMHN01000001.1"/>
</dbReference>
<evidence type="ECO:0000313" key="4">
    <source>
        <dbReference type="Proteomes" id="UP000470384"/>
    </source>
</evidence>
<dbReference type="GO" id="GO:0016887">
    <property type="term" value="F:ATP hydrolysis activity"/>
    <property type="evidence" value="ECO:0007669"/>
    <property type="project" value="InterPro"/>
</dbReference>
<dbReference type="Gene3D" id="3.40.50.300">
    <property type="entry name" value="P-loop containing nucleotide triphosphate hydrolases"/>
    <property type="match status" value="1"/>
</dbReference>
<protein>
    <submittedName>
        <fullName evidence="3">Cell division protein ZapE</fullName>
    </submittedName>
</protein>
<dbReference type="GO" id="GO:0005524">
    <property type="term" value="F:ATP binding"/>
    <property type="evidence" value="ECO:0007669"/>
    <property type="project" value="UniProtKB-KW"/>
</dbReference>
<keyword evidence="2" id="KW-0067">ATP-binding</keyword>
<dbReference type="NCBIfam" id="NF040713">
    <property type="entry name" value="ZapE"/>
    <property type="match status" value="1"/>
</dbReference>
<dbReference type="SUPFAM" id="SSF52540">
    <property type="entry name" value="P-loop containing nucleoside triphosphate hydrolases"/>
    <property type="match status" value="1"/>
</dbReference>
<dbReference type="GO" id="GO:0051301">
    <property type="term" value="P:cell division"/>
    <property type="evidence" value="ECO:0007669"/>
    <property type="project" value="UniProtKB-KW"/>
</dbReference>
<dbReference type="Proteomes" id="UP000470384">
    <property type="component" value="Unassembled WGS sequence"/>
</dbReference>
<evidence type="ECO:0000256" key="1">
    <source>
        <dbReference type="ARBA" id="ARBA00022741"/>
    </source>
</evidence>
<keyword evidence="1" id="KW-0547">Nucleotide-binding</keyword>
<keyword evidence="4" id="KW-1185">Reference proteome</keyword>
<accession>A0A845Q7F0</accession>
<evidence type="ECO:0000256" key="2">
    <source>
        <dbReference type="ARBA" id="ARBA00022840"/>
    </source>
</evidence>
<gene>
    <name evidence="3" type="primary">zapE</name>
    <name evidence="3" type="ORF">GTQ45_00820</name>
</gene>
<name>A0A845Q7F0_9HYPH</name>
<keyword evidence="3" id="KW-0131">Cell cycle</keyword>
<sequence>MGKPTDTISAYRDLVHSGAIEHDPAQEAAADQLQMLHDALKGYQPGRKRGLFGLGGTVPAPRGLYLFGGVGRGKSMLMDLFFAHAPVKKKQRIHFHDFMQGVHADVHAWRQREKAGRAKGNGSRNGDPIPSVVDHIMATTTLLCFDEFQVTDITDAMILGRLFTALFDRGLVVVATSNREPGTLYEGGLNRQLFLPFIDLLREKMDVMELVAAADYRLRHLAGAPVYHAPLDQAAARAMDAAWARLTPGVRPAPCHVEVKGRKVPVPRAAMGVARFHFDDLCRQPLGPADYLKIARSFHTLLVDGIPAMGPASRNEAKRFVTLVDAMYETKTKLVCSAETDPQALYPAGDGSFEFERTVSRLIEMQSESYMALGHAV</sequence>
<dbReference type="EMBL" id="WXYQ01000001">
    <property type="protein sequence ID" value="NBG94269.1"/>
    <property type="molecule type" value="Genomic_DNA"/>
</dbReference>
<dbReference type="InterPro" id="IPR027417">
    <property type="entry name" value="P-loop_NTPase"/>
</dbReference>
<evidence type="ECO:0000313" key="3">
    <source>
        <dbReference type="EMBL" id="NBG94269.1"/>
    </source>
</evidence>
<dbReference type="OrthoDB" id="9774491at2"/>
<organism evidence="3 4">
    <name type="scientific">Pyruvatibacter mobilis</name>
    <dbReference type="NCBI Taxonomy" id="1712261"/>
    <lineage>
        <taxon>Bacteria</taxon>
        <taxon>Pseudomonadati</taxon>
        <taxon>Pseudomonadota</taxon>
        <taxon>Alphaproteobacteria</taxon>
        <taxon>Hyphomicrobiales</taxon>
        <taxon>Parvibaculaceae</taxon>
        <taxon>Pyruvatibacter</taxon>
    </lineage>
</organism>
<dbReference type="GeneID" id="300656325"/>
<reference evidence="3 4" key="1">
    <citation type="journal article" date="2016" name="Int. J. Syst. Evol. Microbiol.">
        <title>Pyruvatibacter mobilis gen. nov., sp. nov., a marine bacterium from the culture broth of Picochlorum sp. 122.</title>
        <authorList>
            <person name="Wang G."/>
            <person name="Tang M."/>
            <person name="Wu H."/>
            <person name="Dai S."/>
            <person name="Li T."/>
            <person name="Chen C."/>
            <person name="He H."/>
            <person name="Fan J."/>
            <person name="Xiang W."/>
            <person name="Li X."/>
        </authorList>
    </citation>
    <scope>NUCLEOTIDE SEQUENCE [LARGE SCALE GENOMIC DNA]</scope>
    <source>
        <strain evidence="3 4">GYP-11</strain>
    </source>
</reference>
<dbReference type="GO" id="GO:0005737">
    <property type="term" value="C:cytoplasm"/>
    <property type="evidence" value="ECO:0007669"/>
    <property type="project" value="TreeGrafter"/>
</dbReference>
<dbReference type="Pfam" id="PF03969">
    <property type="entry name" value="AFG1_ATPase"/>
    <property type="match status" value="1"/>
</dbReference>
<dbReference type="InterPro" id="IPR005654">
    <property type="entry name" value="ATPase_AFG1-like"/>
</dbReference>
<comment type="caution">
    <text evidence="3">The sequence shown here is derived from an EMBL/GenBank/DDBJ whole genome shotgun (WGS) entry which is preliminary data.</text>
</comment>
<dbReference type="PANTHER" id="PTHR12169">
    <property type="entry name" value="ATPASE N2B"/>
    <property type="match status" value="1"/>
</dbReference>
<keyword evidence="3" id="KW-0132">Cell division</keyword>
<dbReference type="AlphaFoldDB" id="A0A845Q7F0"/>
<dbReference type="PANTHER" id="PTHR12169:SF6">
    <property type="entry name" value="AFG1-LIKE ATPASE"/>
    <property type="match status" value="1"/>
</dbReference>